<evidence type="ECO:0000313" key="8">
    <source>
        <dbReference type="EMBL" id="MFC4243319.1"/>
    </source>
</evidence>
<dbReference type="InterPro" id="IPR001733">
    <property type="entry name" value="Peptidase_S26B"/>
</dbReference>
<dbReference type="NCBIfam" id="TIGR02228">
    <property type="entry name" value="sigpep_I_arch"/>
    <property type="match status" value="1"/>
</dbReference>
<dbReference type="EC" id="3.4.21.89" evidence="5"/>
<gene>
    <name evidence="8" type="ORF">ACFOYW_08030</name>
</gene>
<keyword evidence="8" id="KW-0378">Hydrolase</keyword>
<dbReference type="Proteomes" id="UP001595900">
    <property type="component" value="Unassembled WGS sequence"/>
</dbReference>
<name>A0ABV8Q6A2_9MICO</name>
<evidence type="ECO:0000256" key="1">
    <source>
        <dbReference type="ARBA" id="ARBA00004370"/>
    </source>
</evidence>
<dbReference type="InterPro" id="IPR019533">
    <property type="entry name" value="Peptidase_S26"/>
</dbReference>
<comment type="caution">
    <text evidence="8">The sequence shown here is derived from an EMBL/GenBank/DDBJ whole genome shotgun (WGS) entry which is preliminary data.</text>
</comment>
<evidence type="ECO:0000256" key="5">
    <source>
        <dbReference type="NCBIfam" id="TIGR02228"/>
    </source>
</evidence>
<keyword evidence="2 6" id="KW-0812">Transmembrane</keyword>
<evidence type="ECO:0000259" key="7">
    <source>
        <dbReference type="Pfam" id="PF10502"/>
    </source>
</evidence>
<protein>
    <recommendedName>
        <fullName evidence="5">Signal peptidase I</fullName>
        <ecNumber evidence="5">3.4.21.89</ecNumber>
    </recommendedName>
</protein>
<feature type="domain" description="Peptidase S26" evidence="7">
    <location>
        <begin position="50"/>
        <end position="124"/>
    </location>
</feature>
<evidence type="ECO:0000256" key="4">
    <source>
        <dbReference type="ARBA" id="ARBA00023136"/>
    </source>
</evidence>
<dbReference type="InterPro" id="IPR036286">
    <property type="entry name" value="LexA/Signal_pep-like_sf"/>
</dbReference>
<accession>A0ABV8Q6A2</accession>
<reference evidence="9" key="1">
    <citation type="journal article" date="2019" name="Int. J. Syst. Evol. Microbiol.">
        <title>The Global Catalogue of Microorganisms (GCM) 10K type strain sequencing project: providing services to taxonomists for standard genome sequencing and annotation.</title>
        <authorList>
            <consortium name="The Broad Institute Genomics Platform"/>
            <consortium name="The Broad Institute Genome Sequencing Center for Infectious Disease"/>
            <person name="Wu L."/>
            <person name="Ma J."/>
        </authorList>
    </citation>
    <scope>NUCLEOTIDE SEQUENCE [LARGE SCALE GENOMIC DNA]</scope>
    <source>
        <strain evidence="9">CGMCC 1.10363</strain>
    </source>
</reference>
<evidence type="ECO:0000313" key="9">
    <source>
        <dbReference type="Proteomes" id="UP001595900"/>
    </source>
</evidence>
<feature type="transmembrane region" description="Helical" evidence="6">
    <location>
        <begin position="177"/>
        <end position="200"/>
    </location>
</feature>
<evidence type="ECO:0000256" key="2">
    <source>
        <dbReference type="ARBA" id="ARBA00022692"/>
    </source>
</evidence>
<keyword evidence="4 6" id="KW-0472">Membrane</keyword>
<dbReference type="CDD" id="cd06530">
    <property type="entry name" value="S26_SPase_I"/>
    <property type="match status" value="1"/>
</dbReference>
<feature type="transmembrane region" description="Helical" evidence="6">
    <location>
        <begin position="39"/>
        <end position="62"/>
    </location>
</feature>
<keyword evidence="9" id="KW-1185">Reference proteome</keyword>
<dbReference type="SUPFAM" id="SSF51306">
    <property type="entry name" value="LexA/Signal peptidase"/>
    <property type="match status" value="1"/>
</dbReference>
<dbReference type="Gene3D" id="2.10.109.10">
    <property type="entry name" value="Umud Fragment, subunit A"/>
    <property type="match status" value="1"/>
</dbReference>
<dbReference type="RefSeq" id="WP_390228338.1">
    <property type="nucleotide sequence ID" value="NZ_JBHSCN010000005.1"/>
</dbReference>
<dbReference type="Pfam" id="PF10502">
    <property type="entry name" value="Peptidase_S26"/>
    <property type="match status" value="1"/>
</dbReference>
<comment type="subcellular location">
    <subcellularLocation>
        <location evidence="1">Membrane</location>
    </subcellularLocation>
</comment>
<evidence type="ECO:0000256" key="3">
    <source>
        <dbReference type="ARBA" id="ARBA00022989"/>
    </source>
</evidence>
<proteinExistence type="predicted"/>
<feature type="transmembrane region" description="Helical" evidence="6">
    <location>
        <begin position="153"/>
        <end position="171"/>
    </location>
</feature>
<dbReference type="PANTHER" id="PTHR10806:SF6">
    <property type="entry name" value="SIGNAL PEPTIDASE COMPLEX CATALYTIC SUBUNIT SEC11"/>
    <property type="match status" value="1"/>
</dbReference>
<dbReference type="EMBL" id="JBHSCN010000005">
    <property type="protein sequence ID" value="MFC4243319.1"/>
    <property type="molecule type" value="Genomic_DNA"/>
</dbReference>
<keyword evidence="3 6" id="KW-1133">Transmembrane helix</keyword>
<organism evidence="8 9">
    <name type="scientific">Gryllotalpicola reticulitermitis</name>
    <dbReference type="NCBI Taxonomy" id="1184153"/>
    <lineage>
        <taxon>Bacteria</taxon>
        <taxon>Bacillati</taxon>
        <taxon>Actinomycetota</taxon>
        <taxon>Actinomycetes</taxon>
        <taxon>Micrococcales</taxon>
        <taxon>Microbacteriaceae</taxon>
        <taxon>Gryllotalpicola</taxon>
    </lineage>
</organism>
<evidence type="ECO:0000256" key="6">
    <source>
        <dbReference type="SAM" id="Phobius"/>
    </source>
</evidence>
<dbReference type="GO" id="GO:0009003">
    <property type="term" value="F:signal peptidase activity"/>
    <property type="evidence" value="ECO:0007669"/>
    <property type="project" value="UniProtKB-EC"/>
</dbReference>
<dbReference type="PANTHER" id="PTHR10806">
    <property type="entry name" value="SIGNAL PEPTIDASE COMPLEX CATALYTIC SUBUNIT SEC11"/>
    <property type="match status" value="1"/>
</dbReference>
<sequence>MTATTSALTLTSTAEAVPAAARGAATTAAPAKPRGLWAAVWTGISAGLLLLIIGLALATVVIPRVSGATPLTVMTGSMRPHLPPGTLLIVKPEPASSIRVGDVVTYEPDANNSRTVISHRVIAITSESNGGRVFTVKGDANSAPDAPVQSKQIVAVLWYSVPLMGWVNAWMTGVGHVWFIPAAAIALFGYAAWNFIGALIQYRRRARQSHKHAG</sequence>